<dbReference type="InterPro" id="IPR006886">
    <property type="entry name" value="RNA_pol_III_Rpc5"/>
</dbReference>
<sequence>MSSIDYENDKKPTIDLEIDSDYSGNVKNENNTQQSEIESKMDIDIEIPKEEDPKFDSSTIKQKNTNQDDLEDDPVISRYPVFLNEKLSKYLHLFQYPLKSSEWIEQQEQQPTNARVKPKAGIVELEIPINTSHMMYSKNKGSKLAAGLRNSGETLNVPTGKLFDVQTWTSAPITQKSKYMIVAYINGELHLTSLEKISQLRYNLDYLDRLNEKIKSSNKKDDSELPIPSAKQSGKSLQVKIRSSQAEEVLKKQENSILKIRQRIEEEPWTILEYYDYESEESCAIFNQLLASNRSELECKTSKSDYANKISPSCN</sequence>
<gene>
    <name evidence="2" type="ORF">AYI70_g387</name>
</gene>
<dbReference type="PANTHER" id="PTHR12069">
    <property type="entry name" value="DNA-DIRECTED RNA POLYMERASES III 80 KDA POLYPEPTIDE RNA POLYMERASE III SUBUNIT 5"/>
    <property type="match status" value="1"/>
</dbReference>
<reference evidence="2 3" key="1">
    <citation type="submission" date="2017-01" db="EMBL/GenBank/DDBJ databases">
        <authorList>
            <person name="Mah S.A."/>
            <person name="Swanson W.J."/>
            <person name="Moy G.W."/>
            <person name="Vacquier V.D."/>
        </authorList>
    </citation>
    <scope>NUCLEOTIDE SEQUENCE [LARGE SCALE GENOMIC DNA]</scope>
    <source>
        <strain evidence="2 3">GSMNP</strain>
    </source>
</reference>
<name>A0A1R1YGZ3_9FUNG</name>
<evidence type="ECO:0000256" key="1">
    <source>
        <dbReference type="SAM" id="MobiDB-lite"/>
    </source>
</evidence>
<accession>A0A1R1YGZ3</accession>
<protein>
    <submittedName>
        <fullName evidence="2">DNA-directed RNA polymerase III subunit RPC5</fullName>
    </submittedName>
</protein>
<keyword evidence="2" id="KW-0804">Transcription</keyword>
<feature type="compositionally biased region" description="Basic and acidic residues" evidence="1">
    <location>
        <begin position="37"/>
        <end position="55"/>
    </location>
</feature>
<dbReference type="Pfam" id="PF04801">
    <property type="entry name" value="RPC5"/>
    <property type="match status" value="1"/>
</dbReference>
<comment type="caution">
    <text evidence="2">The sequence shown here is derived from an EMBL/GenBank/DDBJ whole genome shotgun (WGS) entry which is preliminary data.</text>
</comment>
<organism evidence="2 3">
    <name type="scientific">Smittium culicis</name>
    <dbReference type="NCBI Taxonomy" id="133412"/>
    <lineage>
        <taxon>Eukaryota</taxon>
        <taxon>Fungi</taxon>
        <taxon>Fungi incertae sedis</taxon>
        <taxon>Zoopagomycota</taxon>
        <taxon>Kickxellomycotina</taxon>
        <taxon>Harpellomycetes</taxon>
        <taxon>Harpellales</taxon>
        <taxon>Legeriomycetaceae</taxon>
        <taxon>Smittium</taxon>
    </lineage>
</organism>
<dbReference type="PANTHER" id="PTHR12069:SF0">
    <property type="entry name" value="DNA-DIRECTED RNA POLYMERASE III SUBUNIT RPC5"/>
    <property type="match status" value="1"/>
</dbReference>
<keyword evidence="2" id="KW-0240">DNA-directed RNA polymerase</keyword>
<dbReference type="Proteomes" id="UP000187283">
    <property type="component" value="Unassembled WGS sequence"/>
</dbReference>
<dbReference type="AlphaFoldDB" id="A0A1R1YGZ3"/>
<dbReference type="GO" id="GO:0005666">
    <property type="term" value="C:RNA polymerase III complex"/>
    <property type="evidence" value="ECO:0007669"/>
    <property type="project" value="TreeGrafter"/>
</dbReference>
<feature type="compositionally biased region" description="Polar residues" evidence="1">
    <location>
        <begin position="22"/>
        <end position="36"/>
    </location>
</feature>
<evidence type="ECO:0000313" key="2">
    <source>
        <dbReference type="EMBL" id="OMJ26159.1"/>
    </source>
</evidence>
<dbReference type="GO" id="GO:0042797">
    <property type="term" value="P:tRNA transcription by RNA polymerase III"/>
    <property type="evidence" value="ECO:0007669"/>
    <property type="project" value="TreeGrafter"/>
</dbReference>
<feature type="compositionally biased region" description="Polar residues" evidence="1">
    <location>
        <begin position="56"/>
        <end position="67"/>
    </location>
</feature>
<keyword evidence="3" id="KW-1185">Reference proteome</keyword>
<dbReference type="STRING" id="133412.A0A1R1YGZ3"/>
<dbReference type="OrthoDB" id="340681at2759"/>
<feature type="region of interest" description="Disordered" evidence="1">
    <location>
        <begin position="1"/>
        <end position="72"/>
    </location>
</feature>
<dbReference type="EMBL" id="LSSN01000060">
    <property type="protein sequence ID" value="OMJ26159.1"/>
    <property type="molecule type" value="Genomic_DNA"/>
</dbReference>
<feature type="region of interest" description="Disordered" evidence="1">
    <location>
        <begin position="217"/>
        <end position="238"/>
    </location>
</feature>
<evidence type="ECO:0000313" key="3">
    <source>
        <dbReference type="Proteomes" id="UP000187283"/>
    </source>
</evidence>
<proteinExistence type="predicted"/>